<dbReference type="GO" id="GO:0019632">
    <property type="term" value="P:shikimate metabolic process"/>
    <property type="evidence" value="ECO:0007669"/>
    <property type="project" value="InterPro"/>
</dbReference>
<evidence type="ECO:0000256" key="3">
    <source>
        <dbReference type="ARBA" id="ARBA00022605"/>
    </source>
</evidence>
<feature type="domain" description="Shikimate dehydrogenase substrate binding N-terminal" evidence="10">
    <location>
        <begin position="22"/>
        <end position="104"/>
    </location>
</feature>
<dbReference type="Proteomes" id="UP000036700">
    <property type="component" value="Chromosome"/>
</dbReference>
<dbReference type="STRING" id="445709.ABW99_13695"/>
<dbReference type="SUPFAM" id="SSF53223">
    <property type="entry name" value="Aminoacid dehydrogenase-like, N-terminal domain"/>
    <property type="match status" value="1"/>
</dbReference>
<keyword evidence="13" id="KW-1185">Reference proteome</keyword>
<dbReference type="InterPro" id="IPR011342">
    <property type="entry name" value="Shikimate_DH"/>
</dbReference>
<dbReference type="GO" id="GO:0009423">
    <property type="term" value="P:chorismate biosynthetic process"/>
    <property type="evidence" value="ECO:0007669"/>
    <property type="project" value="UniProtKB-UniRule"/>
</dbReference>
<dbReference type="PATRIC" id="fig|445709.3.peg.2905"/>
<feature type="domain" description="Quinate/shikimate 5-dehydrogenase/glutamyl-tRNA reductase" evidence="9">
    <location>
        <begin position="132"/>
        <end position="212"/>
    </location>
</feature>
<feature type="binding site" evidence="8">
    <location>
        <position position="236"/>
    </location>
    <ligand>
        <name>shikimate</name>
        <dbReference type="ChEBI" id="CHEBI:36208"/>
    </ligand>
</feature>
<dbReference type="Pfam" id="PF08501">
    <property type="entry name" value="Shikimate_dh_N"/>
    <property type="match status" value="1"/>
</dbReference>
<dbReference type="GO" id="GO:0050661">
    <property type="term" value="F:NADP binding"/>
    <property type="evidence" value="ECO:0007669"/>
    <property type="project" value="InterPro"/>
</dbReference>
<feature type="domain" description="SDH C-terminal" evidence="11">
    <location>
        <begin position="258"/>
        <end position="285"/>
    </location>
</feature>
<feature type="binding site" evidence="8">
    <location>
        <begin position="142"/>
        <end position="146"/>
    </location>
    <ligand>
        <name>NADP(+)</name>
        <dbReference type="ChEBI" id="CHEBI:58349"/>
    </ligand>
</feature>
<dbReference type="InterPro" id="IPR022893">
    <property type="entry name" value="Shikimate_DH_fam"/>
</dbReference>
<name>A0A0G3EUT9_9BURK</name>
<dbReference type="FunFam" id="3.40.50.10860:FF:000006">
    <property type="entry name" value="Shikimate dehydrogenase (NADP(+))"/>
    <property type="match status" value="1"/>
</dbReference>
<feature type="binding site" evidence="8">
    <location>
        <position position="265"/>
    </location>
    <ligand>
        <name>shikimate</name>
        <dbReference type="ChEBI" id="CHEBI:36208"/>
    </ligand>
</feature>
<dbReference type="GO" id="GO:0005829">
    <property type="term" value="C:cytosol"/>
    <property type="evidence" value="ECO:0007669"/>
    <property type="project" value="TreeGrafter"/>
</dbReference>
<proteinExistence type="inferred from homology"/>
<keyword evidence="4 8" id="KW-0521">NADP</keyword>
<dbReference type="Pfam" id="PF01488">
    <property type="entry name" value="Shikimate_DH"/>
    <property type="match status" value="1"/>
</dbReference>
<dbReference type="GO" id="GO:0008652">
    <property type="term" value="P:amino acid biosynthetic process"/>
    <property type="evidence" value="ECO:0007669"/>
    <property type="project" value="UniProtKB-KW"/>
</dbReference>
<evidence type="ECO:0000256" key="7">
    <source>
        <dbReference type="ARBA" id="ARBA00049442"/>
    </source>
</evidence>
<evidence type="ECO:0000256" key="1">
    <source>
        <dbReference type="ARBA" id="ARBA00004871"/>
    </source>
</evidence>
<feature type="binding site" evidence="8">
    <location>
        <begin position="30"/>
        <end position="32"/>
    </location>
    <ligand>
        <name>shikimate</name>
        <dbReference type="ChEBI" id="CHEBI:36208"/>
    </ligand>
</feature>
<dbReference type="UniPathway" id="UPA00053">
    <property type="reaction ID" value="UER00087"/>
</dbReference>
<evidence type="ECO:0000313" key="12">
    <source>
        <dbReference type="EMBL" id="AKJ69102.1"/>
    </source>
</evidence>
<comment type="subunit">
    <text evidence="8">Homodimer.</text>
</comment>
<evidence type="ECO:0000313" key="13">
    <source>
        <dbReference type="Proteomes" id="UP000036700"/>
    </source>
</evidence>
<keyword evidence="3 8" id="KW-0028">Amino-acid biosynthesis</keyword>
<organism evidence="12 13">
    <name type="scientific">Pandoraea thiooxydans</name>
    <dbReference type="NCBI Taxonomy" id="445709"/>
    <lineage>
        <taxon>Bacteria</taxon>
        <taxon>Pseudomonadati</taxon>
        <taxon>Pseudomonadota</taxon>
        <taxon>Betaproteobacteria</taxon>
        <taxon>Burkholderiales</taxon>
        <taxon>Burkholderiaceae</taxon>
        <taxon>Pandoraea</taxon>
    </lineage>
</organism>
<dbReference type="Pfam" id="PF18317">
    <property type="entry name" value="SDH_C"/>
    <property type="match status" value="1"/>
</dbReference>
<dbReference type="Gene3D" id="3.40.50.10860">
    <property type="entry name" value="Leucine Dehydrogenase, chain A, domain 1"/>
    <property type="match status" value="1"/>
</dbReference>
<evidence type="ECO:0000259" key="9">
    <source>
        <dbReference type="Pfam" id="PF01488"/>
    </source>
</evidence>
<dbReference type="InterPro" id="IPR046346">
    <property type="entry name" value="Aminoacid_DH-like_N_sf"/>
</dbReference>
<feature type="binding site" evidence="8">
    <location>
        <position position="234"/>
    </location>
    <ligand>
        <name>NADP(+)</name>
        <dbReference type="ChEBI" id="CHEBI:58349"/>
    </ligand>
</feature>
<sequence>MTRENHGDIADAAAEQPDRYAVIGHPVEHSQSPFIHAQFAAQTGQHLVYERLLAPLDRFVATVREFAAQGGKGLNVTVPFKLEAHALATRLSPRASAAGAVNTLCFEGGEIEGDNTDGVGLVRDIEVNLARPLRGRRVLLLGAGGAARGVLLPLLQSGPAEIFIANRTPDKARALAAHFGAQAQALRVTLAAGSWHDIAGGFDVVINGTASSLQGDLPPLPADVFGHDALAYDMMYGKQPTIFLRFAGAHGAALTADGLGMLVEQAAESFARWRGVRPQTAPVLKMLRERYAQAGGGE</sequence>
<feature type="binding site" evidence="8">
    <location>
        <begin position="166"/>
        <end position="171"/>
    </location>
    <ligand>
        <name>NADP(+)</name>
        <dbReference type="ChEBI" id="CHEBI:58349"/>
    </ligand>
</feature>
<dbReference type="EC" id="1.1.1.25" evidence="2 8"/>
<keyword evidence="5 8" id="KW-0560">Oxidoreductase</keyword>
<dbReference type="AlphaFoldDB" id="A0A0G3EUT9"/>
<dbReference type="EMBL" id="CP011568">
    <property type="protein sequence ID" value="AKJ69102.1"/>
    <property type="molecule type" value="Genomic_DNA"/>
</dbReference>
<dbReference type="NCBIfam" id="NF001310">
    <property type="entry name" value="PRK00258.1-2"/>
    <property type="match status" value="1"/>
</dbReference>
<dbReference type="PANTHER" id="PTHR21089">
    <property type="entry name" value="SHIKIMATE DEHYDROGENASE"/>
    <property type="match status" value="1"/>
</dbReference>
<feature type="binding site" evidence="8">
    <location>
        <position position="102"/>
    </location>
    <ligand>
        <name>shikimate</name>
        <dbReference type="ChEBI" id="CHEBI:36208"/>
    </ligand>
</feature>
<dbReference type="OrthoDB" id="9776868at2"/>
<evidence type="ECO:0000259" key="11">
    <source>
        <dbReference type="Pfam" id="PF18317"/>
    </source>
</evidence>
<dbReference type="InterPro" id="IPR006151">
    <property type="entry name" value="Shikm_DH/Glu-tRNA_Rdtase"/>
</dbReference>
<feature type="binding site" evidence="8">
    <location>
        <position position="117"/>
    </location>
    <ligand>
        <name>shikimate</name>
        <dbReference type="ChEBI" id="CHEBI:36208"/>
    </ligand>
</feature>
<reference evidence="13" key="1">
    <citation type="submission" date="2015-06" db="EMBL/GenBank/DDBJ databases">
        <authorList>
            <person name="Lim Y.L."/>
            <person name="Ee R."/>
            <person name="Yong D."/>
            <person name="How K.Y."/>
            <person name="Yin W.F."/>
            <person name="Chan K.G."/>
        </authorList>
    </citation>
    <scope>NUCLEOTIDE SEQUENCE [LARGE SCALE GENOMIC DNA]</scope>
    <source>
        <strain evidence="13">DSM 25325</strain>
    </source>
</reference>
<dbReference type="CDD" id="cd01065">
    <property type="entry name" value="NAD_bind_Shikimate_DH"/>
    <property type="match status" value="1"/>
</dbReference>
<evidence type="ECO:0000259" key="10">
    <source>
        <dbReference type="Pfam" id="PF08501"/>
    </source>
</evidence>
<evidence type="ECO:0000256" key="8">
    <source>
        <dbReference type="HAMAP-Rule" id="MF_00222"/>
    </source>
</evidence>
<comment type="catalytic activity">
    <reaction evidence="7 8">
        <text>shikimate + NADP(+) = 3-dehydroshikimate + NADPH + H(+)</text>
        <dbReference type="Rhea" id="RHEA:17737"/>
        <dbReference type="ChEBI" id="CHEBI:15378"/>
        <dbReference type="ChEBI" id="CHEBI:16630"/>
        <dbReference type="ChEBI" id="CHEBI:36208"/>
        <dbReference type="ChEBI" id="CHEBI:57783"/>
        <dbReference type="ChEBI" id="CHEBI:58349"/>
        <dbReference type="EC" id="1.1.1.25"/>
    </reaction>
</comment>
<feature type="active site" description="Proton acceptor" evidence="8">
    <location>
        <position position="81"/>
    </location>
</feature>
<feature type="binding site" evidence="8">
    <location>
        <position position="258"/>
    </location>
    <ligand>
        <name>NADP(+)</name>
        <dbReference type="ChEBI" id="CHEBI:58349"/>
    </ligand>
</feature>
<dbReference type="InterPro" id="IPR013708">
    <property type="entry name" value="Shikimate_DH-bd_N"/>
</dbReference>
<comment type="function">
    <text evidence="8">Involved in the biosynthesis of the chorismate, which leads to the biosynthesis of aromatic amino acids. Catalyzes the reversible NADPH linked reduction of 3-dehydroshikimate (DHSA) to yield shikimate (SA).</text>
</comment>
<dbReference type="GO" id="GO:0009073">
    <property type="term" value="P:aromatic amino acid family biosynthetic process"/>
    <property type="evidence" value="ECO:0007669"/>
    <property type="project" value="UniProtKB-KW"/>
</dbReference>
<dbReference type="InterPro" id="IPR036291">
    <property type="entry name" value="NAD(P)-bd_dom_sf"/>
</dbReference>
<comment type="caution">
    <text evidence="8">Lacks conserved residue(s) required for the propagation of feature annotation.</text>
</comment>
<evidence type="ECO:0000256" key="6">
    <source>
        <dbReference type="ARBA" id="ARBA00023141"/>
    </source>
</evidence>
<feature type="binding site" evidence="8">
    <location>
        <position position="77"/>
    </location>
    <ligand>
        <name>shikimate</name>
        <dbReference type="ChEBI" id="CHEBI:36208"/>
    </ligand>
</feature>
<accession>A0A0G3EUT9</accession>
<comment type="similarity">
    <text evidence="8">Belongs to the shikimate dehydrogenase family.</text>
</comment>
<evidence type="ECO:0000256" key="2">
    <source>
        <dbReference type="ARBA" id="ARBA00012962"/>
    </source>
</evidence>
<dbReference type="NCBIfam" id="TIGR00507">
    <property type="entry name" value="aroE"/>
    <property type="match status" value="1"/>
</dbReference>
<dbReference type="InterPro" id="IPR041121">
    <property type="entry name" value="SDH_C"/>
</dbReference>
<dbReference type="HAMAP" id="MF_00222">
    <property type="entry name" value="Shikimate_DH_AroE"/>
    <property type="match status" value="1"/>
</dbReference>
<keyword evidence="6 8" id="KW-0057">Aromatic amino acid biosynthesis</keyword>
<protein>
    <recommendedName>
        <fullName evidence="2 8">Shikimate dehydrogenase (NADP(+))</fullName>
        <shortName evidence="8">SDH</shortName>
        <ecNumber evidence="2 8">1.1.1.25</ecNumber>
    </recommendedName>
</protein>
<dbReference type="Gene3D" id="3.40.50.720">
    <property type="entry name" value="NAD(P)-binding Rossmann-like Domain"/>
    <property type="match status" value="1"/>
</dbReference>
<gene>
    <name evidence="8 12" type="primary">aroE</name>
    <name evidence="12" type="ORF">ABW99_13695</name>
</gene>
<dbReference type="RefSeq" id="WP_047214999.1">
    <property type="nucleotide sequence ID" value="NZ_CP011568.3"/>
</dbReference>
<evidence type="ECO:0000256" key="4">
    <source>
        <dbReference type="ARBA" id="ARBA00022857"/>
    </source>
</evidence>
<comment type="pathway">
    <text evidence="1 8">Metabolic intermediate biosynthesis; chorismate biosynthesis; chorismate from D-erythrose 4-phosphate and phosphoenolpyruvate: step 4/7.</text>
</comment>
<dbReference type="PANTHER" id="PTHR21089:SF1">
    <property type="entry name" value="BIFUNCTIONAL 3-DEHYDROQUINATE DEHYDRATASE_SHIKIMATE DEHYDROGENASE, CHLOROPLASTIC"/>
    <property type="match status" value="1"/>
</dbReference>
<evidence type="ECO:0000256" key="5">
    <source>
        <dbReference type="ARBA" id="ARBA00023002"/>
    </source>
</evidence>
<dbReference type="GO" id="GO:0004764">
    <property type="term" value="F:shikimate 3-dehydrogenase (NADP+) activity"/>
    <property type="evidence" value="ECO:0007669"/>
    <property type="project" value="UniProtKB-UniRule"/>
</dbReference>
<dbReference type="SUPFAM" id="SSF51735">
    <property type="entry name" value="NAD(P)-binding Rossmann-fold domains"/>
    <property type="match status" value="1"/>
</dbReference>
<dbReference type="KEGG" id="ptx:ABW99_13695"/>